<dbReference type="Gene3D" id="3.10.20.90">
    <property type="entry name" value="Phosphatidylinositol 3-kinase Catalytic Subunit, Chain A, domain 1"/>
    <property type="match status" value="1"/>
</dbReference>
<dbReference type="InterPro" id="IPR039540">
    <property type="entry name" value="UBL3-like_ubiquitin_dom"/>
</dbReference>
<feature type="region of interest" description="Disordered" evidence="1">
    <location>
        <begin position="6"/>
        <end position="32"/>
    </location>
</feature>
<dbReference type="STRING" id="1754192.A0A1Y1X5W5"/>
<gene>
    <name evidence="3" type="ORF">BCR32DRAFT_203962</name>
</gene>
<dbReference type="Proteomes" id="UP000193944">
    <property type="component" value="Unassembled WGS sequence"/>
</dbReference>
<proteinExistence type="predicted"/>
<dbReference type="OrthoDB" id="1043111at2759"/>
<evidence type="ECO:0000256" key="1">
    <source>
        <dbReference type="SAM" id="MobiDB-lite"/>
    </source>
</evidence>
<feature type="compositionally biased region" description="Basic and acidic residues" evidence="1">
    <location>
        <begin position="6"/>
        <end position="26"/>
    </location>
</feature>
<dbReference type="InterPro" id="IPR000626">
    <property type="entry name" value="Ubiquitin-like_dom"/>
</dbReference>
<dbReference type="PROSITE" id="PS50053">
    <property type="entry name" value="UBIQUITIN_2"/>
    <property type="match status" value="1"/>
</dbReference>
<evidence type="ECO:0000313" key="4">
    <source>
        <dbReference type="Proteomes" id="UP000193944"/>
    </source>
</evidence>
<sequence length="132" mass="14968">MIYIYKDKNEAAEEVNKEGDENKDNSSSHGVIINEDVPSDKVNLRLLRVNGNKSDILVNASDTIATVKQQILESWPKEWSDEVPTTIENIKLLHYGKYLEDNTTLETNKIPEGQTTIVHIIIKFTKKELGSL</sequence>
<dbReference type="InterPro" id="IPR040015">
    <property type="entry name" value="UBL3-like"/>
</dbReference>
<comment type="caution">
    <text evidence="3">The sequence shown here is derived from an EMBL/GenBank/DDBJ whole genome shotgun (WGS) entry which is preliminary data.</text>
</comment>
<organism evidence="3 4">
    <name type="scientific">Anaeromyces robustus</name>
    <dbReference type="NCBI Taxonomy" id="1754192"/>
    <lineage>
        <taxon>Eukaryota</taxon>
        <taxon>Fungi</taxon>
        <taxon>Fungi incertae sedis</taxon>
        <taxon>Chytridiomycota</taxon>
        <taxon>Chytridiomycota incertae sedis</taxon>
        <taxon>Neocallimastigomycetes</taxon>
        <taxon>Neocallimastigales</taxon>
        <taxon>Neocallimastigaceae</taxon>
        <taxon>Anaeromyces</taxon>
    </lineage>
</organism>
<dbReference type="AlphaFoldDB" id="A0A1Y1X5W5"/>
<dbReference type="InterPro" id="IPR029071">
    <property type="entry name" value="Ubiquitin-like_domsf"/>
</dbReference>
<feature type="domain" description="Ubiquitin-like" evidence="2">
    <location>
        <begin position="42"/>
        <end position="120"/>
    </location>
</feature>
<accession>A0A1Y1X5W5</accession>
<protein>
    <recommendedName>
        <fullName evidence="2">Ubiquitin-like domain-containing protein</fullName>
    </recommendedName>
</protein>
<dbReference type="SMART" id="SM00213">
    <property type="entry name" value="UBQ"/>
    <property type="match status" value="1"/>
</dbReference>
<evidence type="ECO:0000259" key="2">
    <source>
        <dbReference type="PROSITE" id="PS50053"/>
    </source>
</evidence>
<dbReference type="SUPFAM" id="SSF54236">
    <property type="entry name" value="Ubiquitin-like"/>
    <property type="match status" value="1"/>
</dbReference>
<name>A0A1Y1X5W5_9FUNG</name>
<dbReference type="PANTHER" id="PTHR13169:SF0">
    <property type="entry name" value="UBIQUITIN-LIKE PROTEIN 3"/>
    <property type="match status" value="1"/>
</dbReference>
<dbReference type="PANTHER" id="PTHR13169">
    <property type="entry name" value="UBIQUITIN-LIKE PROTEIN 3 HCG-1 PROTEIN"/>
    <property type="match status" value="1"/>
</dbReference>
<dbReference type="Pfam" id="PF13881">
    <property type="entry name" value="Rad60-SLD_2"/>
    <property type="match status" value="1"/>
</dbReference>
<reference evidence="3 4" key="1">
    <citation type="submission" date="2016-08" db="EMBL/GenBank/DDBJ databases">
        <title>A Parts List for Fungal Cellulosomes Revealed by Comparative Genomics.</title>
        <authorList>
            <consortium name="DOE Joint Genome Institute"/>
            <person name="Haitjema C.H."/>
            <person name="Gilmore S.P."/>
            <person name="Henske J.K."/>
            <person name="Solomon K.V."/>
            <person name="De Groot R."/>
            <person name="Kuo A."/>
            <person name="Mondo S.J."/>
            <person name="Salamov A.A."/>
            <person name="Labutti K."/>
            <person name="Zhao Z."/>
            <person name="Chiniquy J."/>
            <person name="Barry K."/>
            <person name="Brewer H.M."/>
            <person name="Purvine S.O."/>
            <person name="Wright A.T."/>
            <person name="Boxma B."/>
            <person name="Van Alen T."/>
            <person name="Hackstein J.H."/>
            <person name="Baker S.E."/>
            <person name="Grigoriev I.V."/>
            <person name="O'Malley M.A."/>
        </authorList>
    </citation>
    <scope>NUCLEOTIDE SEQUENCE [LARGE SCALE GENOMIC DNA]</scope>
    <source>
        <strain evidence="3 4">S4</strain>
    </source>
</reference>
<keyword evidence="4" id="KW-1185">Reference proteome</keyword>
<evidence type="ECO:0000313" key="3">
    <source>
        <dbReference type="EMBL" id="ORX81197.1"/>
    </source>
</evidence>
<reference evidence="3 4" key="2">
    <citation type="submission" date="2016-08" db="EMBL/GenBank/DDBJ databases">
        <title>Pervasive Adenine N6-methylation of Active Genes in Fungi.</title>
        <authorList>
            <consortium name="DOE Joint Genome Institute"/>
            <person name="Mondo S.J."/>
            <person name="Dannebaum R.O."/>
            <person name="Kuo R.C."/>
            <person name="Labutti K."/>
            <person name="Haridas S."/>
            <person name="Kuo A."/>
            <person name="Salamov A."/>
            <person name="Ahrendt S.R."/>
            <person name="Lipzen A."/>
            <person name="Sullivan W."/>
            <person name="Andreopoulos W.B."/>
            <person name="Clum A."/>
            <person name="Lindquist E."/>
            <person name="Daum C."/>
            <person name="Ramamoorthy G.K."/>
            <person name="Gryganskyi A."/>
            <person name="Culley D."/>
            <person name="Magnuson J.K."/>
            <person name="James T.Y."/>
            <person name="O'Malley M.A."/>
            <person name="Stajich J.E."/>
            <person name="Spatafora J.W."/>
            <person name="Visel A."/>
            <person name="Grigoriev I.V."/>
        </authorList>
    </citation>
    <scope>NUCLEOTIDE SEQUENCE [LARGE SCALE GENOMIC DNA]</scope>
    <source>
        <strain evidence="3 4">S4</strain>
    </source>
</reference>
<dbReference type="EMBL" id="MCFG01000124">
    <property type="protein sequence ID" value="ORX81197.1"/>
    <property type="molecule type" value="Genomic_DNA"/>
</dbReference>